<dbReference type="EMBL" id="LN681225">
    <property type="protein sequence ID" value="CEK09312.1"/>
    <property type="molecule type" value="Genomic_DNA"/>
</dbReference>
<dbReference type="PATRIC" id="fig|449.7.peg.903"/>
<reference evidence="2" key="1">
    <citation type="submission" date="2014-09" db="EMBL/GenBank/DDBJ databases">
        <authorList>
            <person name="Gomez-Valero L."/>
        </authorList>
    </citation>
    <scope>NUCLEOTIDE SEQUENCE [LARGE SCALE GENOMIC DNA]</scope>
    <source>
        <strain evidence="2">ATCC35250</strain>
    </source>
</reference>
<dbReference type="HOGENOM" id="CLU_650194_0_0_6"/>
<keyword evidence="2" id="KW-1185">Reference proteome</keyword>
<gene>
    <name evidence="1" type="ORF">LHA_0198</name>
</gene>
<evidence type="ECO:0000313" key="1">
    <source>
        <dbReference type="EMBL" id="CEK09312.1"/>
    </source>
</evidence>
<dbReference type="RefSeq" id="WP_045104869.1">
    <property type="nucleotide sequence ID" value="NZ_LN681225.1"/>
</dbReference>
<accession>A0A0A8UQE4</accession>
<organism evidence="1 2">
    <name type="scientific">Legionella hackeliae</name>
    <dbReference type="NCBI Taxonomy" id="449"/>
    <lineage>
        <taxon>Bacteria</taxon>
        <taxon>Pseudomonadati</taxon>
        <taxon>Pseudomonadota</taxon>
        <taxon>Gammaproteobacteria</taxon>
        <taxon>Legionellales</taxon>
        <taxon>Legionellaceae</taxon>
        <taxon>Legionella</taxon>
    </lineage>
</organism>
<protein>
    <submittedName>
        <fullName evidence="1">Uncharacterized protein</fullName>
    </submittedName>
</protein>
<dbReference type="KEGG" id="lha:LHA_0198"/>
<dbReference type="AlphaFoldDB" id="A0A0A8UQE4"/>
<dbReference type="OrthoDB" id="5645850at2"/>
<name>A0A0A8UQE4_LEGHA</name>
<evidence type="ECO:0000313" key="2">
    <source>
        <dbReference type="Proteomes" id="UP000032803"/>
    </source>
</evidence>
<sequence length="422" mass="48757">MPGLKFFNELEISIPSLYFEHGIVFDWRYQPPIEEKIFEKLNQNLPKLAQAWKEKGEPLLTNTIKLLGRPFSRQTLTASLILTPGQNSISKPLMIQALPYLENEAQNSLDIFVCEVYRALLSLYVDENFAVAGDIFSLDVFQGESEEIKKNILLLVIMLSVYQTTFPARNIIKSAIDSIKEPAMQRAWDILETHPDSCYLILERLPVYQIQSIISKQVSNVPTIFFEHAEDLEKGMSPIEMERLNAFIAELKALWQEKGTPLLIETIKFFDKSFHQNELTLSLSIDPKGRPMSHPLLETVRRQLRLPDEPLQRSRNFAVFTIYMLLLFRYSTQNFPTLESDNPFYLKFANEDYEIKNRLFPASIMMHTYKVTGRSNEFDEVVKELNSPVMDRVCKIINEEGGYELFLTEALSYTLAPPTYGL</sequence>
<proteinExistence type="predicted"/>
<dbReference type="Proteomes" id="UP000032803">
    <property type="component" value="Chromosome I"/>
</dbReference>